<feature type="non-terminal residue" evidence="2">
    <location>
        <position position="830"/>
    </location>
</feature>
<dbReference type="STRING" id="1123010.SAMN02745724_02843"/>
<organism evidence="2 3">
    <name type="scientific">Pseudoalteromonas denitrificans DSM 6059</name>
    <dbReference type="NCBI Taxonomy" id="1123010"/>
    <lineage>
        <taxon>Bacteria</taxon>
        <taxon>Pseudomonadati</taxon>
        <taxon>Pseudomonadota</taxon>
        <taxon>Gammaproteobacteria</taxon>
        <taxon>Alteromonadales</taxon>
        <taxon>Pseudoalteromonadaceae</taxon>
        <taxon>Pseudoalteromonas</taxon>
    </lineage>
</organism>
<dbReference type="EMBL" id="FOLO01000022">
    <property type="protein sequence ID" value="SFC89711.1"/>
    <property type="molecule type" value="Genomic_DNA"/>
</dbReference>
<keyword evidence="3" id="KW-1185">Reference proteome</keyword>
<evidence type="ECO:0000313" key="3">
    <source>
        <dbReference type="Proteomes" id="UP000198862"/>
    </source>
</evidence>
<gene>
    <name evidence="2" type="ORF">SAMN02745724_02843</name>
</gene>
<proteinExistence type="predicted"/>
<evidence type="ECO:0000313" key="2">
    <source>
        <dbReference type="EMBL" id="SFC89711.1"/>
    </source>
</evidence>
<feature type="transmembrane region" description="Helical" evidence="1">
    <location>
        <begin position="12"/>
        <end position="30"/>
    </location>
</feature>
<dbReference type="AlphaFoldDB" id="A0A1I1MWD8"/>
<dbReference type="InterPro" id="IPR013783">
    <property type="entry name" value="Ig-like_fold"/>
</dbReference>
<keyword evidence="1" id="KW-1133">Transmembrane helix</keyword>
<accession>A0A1I1MWD8</accession>
<evidence type="ECO:0000256" key="1">
    <source>
        <dbReference type="SAM" id="Phobius"/>
    </source>
</evidence>
<keyword evidence="1" id="KW-0472">Membrane</keyword>
<keyword evidence="1" id="KW-0812">Transmembrane</keyword>
<name>A0A1I1MWD8_9GAMM</name>
<reference evidence="2 3" key="1">
    <citation type="submission" date="2016-10" db="EMBL/GenBank/DDBJ databases">
        <authorList>
            <person name="de Groot N.N."/>
        </authorList>
    </citation>
    <scope>NUCLEOTIDE SEQUENCE [LARGE SCALE GENOMIC DNA]</scope>
    <source>
        <strain evidence="2 3">DSM 6059</strain>
    </source>
</reference>
<evidence type="ECO:0008006" key="4">
    <source>
        <dbReference type="Google" id="ProtNLM"/>
    </source>
</evidence>
<dbReference type="Gene3D" id="2.60.40.10">
    <property type="entry name" value="Immunoglobulins"/>
    <property type="match status" value="6"/>
</dbReference>
<dbReference type="Proteomes" id="UP000198862">
    <property type="component" value="Unassembled WGS sequence"/>
</dbReference>
<sequence>MTPLLHLHRIYLPYILIAITFVSTSVLAAAPNGVSYFTASSYNIYSGGSTVLSWGRPSGASGTIYYNFSIQKSNGSKFVKLSNTTSQSFTRTINITGSQTFYVQACNASGECSSESSISVMVSERVVAPGTASTPIPQKSQQPINQNLIVSWGGVANANYYRFYQNGAQIYSGSNQYAYVNNNTPGYRNYTVVACNDGGCGGQSASASVYYYAAPSQVQNLNASMTSQKQNENIVLTWSAPGDAVAGITYQILINGNLKATISSTQYNAVVEKSGSNTYQVIACNPNGAGCSASKSISVTGIGSVSSFTASSSVINSGNTTILKWSMPAGFTGTPYYNLYVDKPNSSSRTKIQSMTGNSFSRLIDLQGIHVFYVQACNASGICGAETSLSVTVNPNQVSSFTASSYKITSGESTQLTWGAPQGFVGTPYYNLFVEKPNSSSRTKIQSMTATSFTRLIDLQGSHAFYVQACDASGICGAEASLSVTVNPNKVSSFTASSYNIKSGESTQLIWSAPQGFVGTPYYNLYVKKPGGSAKSKFESMILGSSFSRLIDLQGIHSFYVQACDVSGVCGAETSLNVAVKPGKVSSFIGTPSEINTGEVTKLKWEAPQGFVGTTYYNLSVNKPDSSSKTKFQSMITAETFDRKIDMNGVHTFFVAACDSTGQCGDEQSTTVKAIGISKVSLFTISKDALVTGESALIKWSKPEGFINTPLYNLYVSKPDGSAKLALLSLVSVEQYSHVFDMTGVHTIHIEACNSSGECGPAISKTVTASIGKVSSFSAMPNTVVAGKIIQLKWTEPSGYLGDAFYNLYVDKPDGAQRSKFKSMTSDISF</sequence>
<dbReference type="RefSeq" id="WP_177208053.1">
    <property type="nucleotide sequence ID" value="NZ_FOLO01000022.1"/>
</dbReference>
<protein>
    <recommendedName>
        <fullName evidence="4">Fibronectin type III domain-containing protein</fullName>
    </recommendedName>
</protein>